<protein>
    <submittedName>
        <fullName evidence="2">Uncharacterized protein</fullName>
    </submittedName>
</protein>
<name>A0A5E4FQD9_PRUDU</name>
<organism evidence="2 3">
    <name type="scientific">Prunus dulcis</name>
    <name type="common">Almond</name>
    <name type="synonym">Amygdalus dulcis</name>
    <dbReference type="NCBI Taxonomy" id="3755"/>
    <lineage>
        <taxon>Eukaryota</taxon>
        <taxon>Viridiplantae</taxon>
        <taxon>Streptophyta</taxon>
        <taxon>Embryophyta</taxon>
        <taxon>Tracheophyta</taxon>
        <taxon>Spermatophyta</taxon>
        <taxon>Magnoliopsida</taxon>
        <taxon>eudicotyledons</taxon>
        <taxon>Gunneridae</taxon>
        <taxon>Pentapetalae</taxon>
        <taxon>rosids</taxon>
        <taxon>fabids</taxon>
        <taxon>Rosales</taxon>
        <taxon>Rosaceae</taxon>
        <taxon>Amygdaloideae</taxon>
        <taxon>Amygdaleae</taxon>
        <taxon>Prunus</taxon>
    </lineage>
</organism>
<sequence>MRRSTVPDLTCAVTDGQAFCLKARKQKHNELSSKKPQSQPGRKKKNKKNQLKKKTGVTCLWSSEKKLQQWWTQEQVFFQDGLSEAGDPEEPHQPIPRRKDAKI</sequence>
<evidence type="ECO:0000256" key="1">
    <source>
        <dbReference type="SAM" id="MobiDB-lite"/>
    </source>
</evidence>
<feature type="compositionally biased region" description="Basic residues" evidence="1">
    <location>
        <begin position="41"/>
        <end position="55"/>
    </location>
</feature>
<dbReference type="InParanoid" id="A0A5E4FQD9"/>
<feature type="region of interest" description="Disordered" evidence="1">
    <location>
        <begin position="81"/>
        <end position="103"/>
    </location>
</feature>
<dbReference type="EMBL" id="CABIKO010000171">
    <property type="protein sequence ID" value="VVA29701.1"/>
    <property type="molecule type" value="Genomic_DNA"/>
</dbReference>
<evidence type="ECO:0000313" key="2">
    <source>
        <dbReference type="EMBL" id="VVA29701.1"/>
    </source>
</evidence>
<dbReference type="AlphaFoldDB" id="A0A5E4FQD9"/>
<feature type="region of interest" description="Disordered" evidence="1">
    <location>
        <begin position="25"/>
        <end position="55"/>
    </location>
</feature>
<proteinExistence type="predicted"/>
<dbReference type="Proteomes" id="UP000327085">
    <property type="component" value="Chromosome 3"/>
</dbReference>
<gene>
    <name evidence="2" type="ORF">ALMOND_2B030919</name>
</gene>
<evidence type="ECO:0000313" key="3">
    <source>
        <dbReference type="Proteomes" id="UP000327085"/>
    </source>
</evidence>
<accession>A0A5E4FQD9</accession>
<dbReference type="Gramene" id="VVA29701">
    <property type="protein sequence ID" value="VVA29701"/>
    <property type="gene ID" value="Prudul26B030919"/>
</dbReference>
<reference evidence="3" key="1">
    <citation type="journal article" date="2020" name="Plant J.">
        <title>Transposons played a major role in the diversification between the closely related almond and peach genomes: results from the almond genome sequence.</title>
        <authorList>
            <person name="Alioto T."/>
            <person name="Alexiou K.G."/>
            <person name="Bardil A."/>
            <person name="Barteri F."/>
            <person name="Castanera R."/>
            <person name="Cruz F."/>
            <person name="Dhingra A."/>
            <person name="Duval H."/>
            <person name="Fernandez I Marti A."/>
            <person name="Frias L."/>
            <person name="Galan B."/>
            <person name="Garcia J.L."/>
            <person name="Howad W."/>
            <person name="Gomez-Garrido J."/>
            <person name="Gut M."/>
            <person name="Julca I."/>
            <person name="Morata J."/>
            <person name="Puigdomenech P."/>
            <person name="Ribeca P."/>
            <person name="Rubio Cabetas M.J."/>
            <person name="Vlasova A."/>
            <person name="Wirthensohn M."/>
            <person name="Garcia-Mas J."/>
            <person name="Gabaldon T."/>
            <person name="Casacuberta J.M."/>
            <person name="Arus P."/>
        </authorList>
    </citation>
    <scope>NUCLEOTIDE SEQUENCE [LARGE SCALE GENOMIC DNA]</scope>
    <source>
        <strain evidence="3">cv. Texas</strain>
    </source>
</reference>